<dbReference type="OrthoDB" id="1902342at2759"/>
<dbReference type="Proteomes" id="UP001165190">
    <property type="component" value="Unassembled WGS sequence"/>
</dbReference>
<evidence type="ECO:0000313" key="1">
    <source>
        <dbReference type="EMBL" id="GMI85916.1"/>
    </source>
</evidence>
<dbReference type="PANTHER" id="PTHR36048">
    <property type="entry name" value="RIBOSOME MATURATION FACTOR"/>
    <property type="match status" value="1"/>
</dbReference>
<protein>
    <submittedName>
        <fullName evidence="1">UAP56-interacting export factor 1</fullName>
    </submittedName>
</protein>
<gene>
    <name evidence="1" type="ORF">HRI_002260900</name>
</gene>
<name>A0A9W7HZL8_HIBTR</name>
<dbReference type="PANTHER" id="PTHR36048:SF1">
    <property type="entry name" value="RIBOSOME MATURATION FACTOR"/>
    <property type="match status" value="1"/>
</dbReference>
<dbReference type="EMBL" id="BSYR01000020">
    <property type="protein sequence ID" value="GMI85916.1"/>
    <property type="molecule type" value="Genomic_DNA"/>
</dbReference>
<comment type="caution">
    <text evidence="1">The sequence shown here is derived from an EMBL/GenBank/DDBJ whole genome shotgun (WGS) entry which is preliminary data.</text>
</comment>
<dbReference type="AlphaFoldDB" id="A0A9W7HZL8"/>
<sequence>MAAKPLTAEAIALTEKKMGMTLDDIIKMSKTTNKTKKWRRVSNRSQKPLRNAVKDKSLKVCRYMDSRSFVRQGVLAQRRSNIQGNQFPFAGEVAQWAAVAPLQVRALNGSRVANFNKPHIVDSCNGFVYNYYSSNG</sequence>
<proteinExistence type="predicted"/>
<keyword evidence="2" id="KW-1185">Reference proteome</keyword>
<reference evidence="1" key="1">
    <citation type="submission" date="2023-05" db="EMBL/GenBank/DDBJ databases">
        <title>Genome and transcriptome analyses reveal genes involved in the formation of fine ridges on petal epidermal cells in Hibiscus trionum.</title>
        <authorList>
            <person name="Koshimizu S."/>
            <person name="Masuda S."/>
            <person name="Ishii T."/>
            <person name="Shirasu K."/>
            <person name="Hoshino A."/>
            <person name="Arita M."/>
        </authorList>
    </citation>
    <scope>NUCLEOTIDE SEQUENCE</scope>
    <source>
        <strain evidence="1">Hamamatsu line</strain>
    </source>
</reference>
<organism evidence="1 2">
    <name type="scientific">Hibiscus trionum</name>
    <name type="common">Flower of an hour</name>
    <dbReference type="NCBI Taxonomy" id="183268"/>
    <lineage>
        <taxon>Eukaryota</taxon>
        <taxon>Viridiplantae</taxon>
        <taxon>Streptophyta</taxon>
        <taxon>Embryophyta</taxon>
        <taxon>Tracheophyta</taxon>
        <taxon>Spermatophyta</taxon>
        <taxon>Magnoliopsida</taxon>
        <taxon>eudicotyledons</taxon>
        <taxon>Gunneridae</taxon>
        <taxon>Pentapetalae</taxon>
        <taxon>rosids</taxon>
        <taxon>malvids</taxon>
        <taxon>Malvales</taxon>
        <taxon>Malvaceae</taxon>
        <taxon>Malvoideae</taxon>
        <taxon>Hibiscus</taxon>
    </lineage>
</organism>
<evidence type="ECO:0000313" key="2">
    <source>
        <dbReference type="Proteomes" id="UP001165190"/>
    </source>
</evidence>
<accession>A0A9W7HZL8</accession>